<dbReference type="InterPro" id="IPR002060">
    <property type="entry name" value="Squ/phyt_synthse"/>
</dbReference>
<dbReference type="SUPFAM" id="SSF48576">
    <property type="entry name" value="Terpenoid synthases"/>
    <property type="match status" value="1"/>
</dbReference>
<evidence type="ECO:0000256" key="3">
    <source>
        <dbReference type="ARBA" id="ARBA00022746"/>
    </source>
</evidence>
<dbReference type="GO" id="GO:0016117">
    <property type="term" value="P:carotenoid biosynthetic process"/>
    <property type="evidence" value="ECO:0007669"/>
    <property type="project" value="UniProtKB-KW"/>
</dbReference>
<evidence type="ECO:0000313" key="5">
    <source>
        <dbReference type="EMBL" id="CAD8971549.1"/>
    </source>
</evidence>
<dbReference type="Pfam" id="PF00494">
    <property type="entry name" value="SQS_PSY"/>
    <property type="match status" value="1"/>
</dbReference>
<keyword evidence="3" id="KW-0125">Carotenoid biosynthesis</keyword>
<protein>
    <recommendedName>
        <fullName evidence="2">15-cis-phytoene synthase</fullName>
        <ecNumber evidence="2">2.5.1.32</ecNumber>
    </recommendedName>
</protein>
<accession>A0A6T8NUP1</accession>
<dbReference type="Gene3D" id="1.10.600.10">
    <property type="entry name" value="Farnesyl Diphosphate Synthase"/>
    <property type="match status" value="1"/>
</dbReference>
<dbReference type="EMBL" id="HBFX01037477">
    <property type="protein sequence ID" value="CAD8971549.1"/>
    <property type="molecule type" value="Transcribed_RNA"/>
</dbReference>
<gene>
    <name evidence="5" type="ORF">HAND00432_LOCUS22550</name>
    <name evidence="4" type="ORF">HAND1043_LOCUS20014</name>
</gene>
<evidence type="ECO:0000313" key="4">
    <source>
        <dbReference type="EMBL" id="CAD8753508.1"/>
    </source>
</evidence>
<comment type="catalytic activity">
    <reaction evidence="1">
        <text>2 (2E,6E,10E)-geranylgeranyl diphosphate = 15-cis-phytoene + 2 diphosphate</text>
        <dbReference type="Rhea" id="RHEA:34475"/>
        <dbReference type="ChEBI" id="CHEBI:27787"/>
        <dbReference type="ChEBI" id="CHEBI:33019"/>
        <dbReference type="ChEBI" id="CHEBI:58756"/>
        <dbReference type="EC" id="2.5.1.32"/>
    </reaction>
</comment>
<dbReference type="PANTHER" id="PTHR31480">
    <property type="entry name" value="BIFUNCTIONAL LYCOPENE CYCLASE/PHYTOENE SYNTHASE"/>
    <property type="match status" value="1"/>
</dbReference>
<proteinExistence type="predicted"/>
<evidence type="ECO:0000256" key="2">
    <source>
        <dbReference type="ARBA" id="ARBA00012396"/>
    </source>
</evidence>
<dbReference type="InterPro" id="IPR008949">
    <property type="entry name" value="Isoprenoid_synthase_dom_sf"/>
</dbReference>
<dbReference type="EC" id="2.5.1.32" evidence="2"/>
<reference evidence="5" key="1">
    <citation type="submission" date="2021-01" db="EMBL/GenBank/DDBJ databases">
        <authorList>
            <person name="Corre E."/>
            <person name="Pelletier E."/>
            <person name="Niang G."/>
            <person name="Scheremetjew M."/>
            <person name="Finn R."/>
            <person name="Kale V."/>
            <person name="Holt S."/>
            <person name="Cochrane G."/>
            <person name="Meng A."/>
            <person name="Brown T."/>
            <person name="Cohen L."/>
        </authorList>
    </citation>
    <scope>NUCLEOTIDE SEQUENCE</scope>
    <source>
        <strain evidence="4">CCMP441</strain>
        <strain evidence="5">CCMP644</strain>
    </source>
</reference>
<name>A0A6T8NUP1_HEMAN</name>
<evidence type="ECO:0000256" key="1">
    <source>
        <dbReference type="ARBA" id="ARBA00001805"/>
    </source>
</evidence>
<dbReference type="EMBL" id="HBFK01032954">
    <property type="protein sequence ID" value="CAD8753508.1"/>
    <property type="molecule type" value="Transcribed_RNA"/>
</dbReference>
<dbReference type="AlphaFoldDB" id="A0A6T8NUP1"/>
<sequence length="334" mass="37109">MGLLSGRGGAAWASAAVLGRDLCTWSAWGSNASRLPRNRPSWHLPTRRSFETRAESWDICRDTVQSRDMDNMLCLAFLPKDVQGACLAIRAFNVEVGSAADKARDPKMAEVRLGWWMQALDGIREQSPPAHPVAEALCSAVHHFSLDHTLLESLIDWRKRDLYSKQPETIDSLELYAEGTQTAMINLTLQALGEFEHQGSVAAASHVGQAVGLTLLLRGTRFHAARNRCYLPKSVTSANKLNLSTLVKGEPSQELSQCVFEIATEAKRHLELAKEKETTRKARKALLSAEIARTYLDLLEKYDYDIMCPQLANPSPSRVSLQLALLKNNLLGRF</sequence>
<organism evidence="5">
    <name type="scientific">Hemiselmis andersenii</name>
    <name type="common">Cryptophyte alga</name>
    <dbReference type="NCBI Taxonomy" id="464988"/>
    <lineage>
        <taxon>Eukaryota</taxon>
        <taxon>Cryptophyceae</taxon>
        <taxon>Cryptomonadales</taxon>
        <taxon>Hemiselmidaceae</taxon>
        <taxon>Hemiselmis</taxon>
    </lineage>
</organism>